<feature type="region of interest" description="Disordered" evidence="1">
    <location>
        <begin position="185"/>
        <end position="222"/>
    </location>
</feature>
<sequence>MLHANWDTLSTSWGTSAGSKPRPAEKPGKPENTYKQQYTSPRGTSGSNPSTETNTNSIRKAIDKYANAMQGIKATTESREPKDRNNSSTARSDQRKENQWPRGLSLAVSTSTYMLYANWDTLSTSWGTSVGSKPRPAEKPGKPENTYKQHYTSPRGTSGSNPSTETNTNSIRKATNKYANAMQGIKATTECREPKDRNNSSTARSDQRKENQWPRAANKPSREMRYGSYSLASEAYGNYPLVLEYSILQIATMMSRAHISTTCSTETHKTSGTEAQKTAAGSYELHQRYPTSLTQQKALNKLKGKIYTYPKKLGAKSDAYANRLHKGDVFAHLTSLKQTFENNIQMKRLIKRSPTLQLLLSSELPTIGNQIR</sequence>
<feature type="compositionally biased region" description="Polar residues" evidence="1">
    <location>
        <begin position="148"/>
        <end position="169"/>
    </location>
</feature>
<organism evidence="2 3">
    <name type="scientific">Dorcoceras hygrometricum</name>
    <dbReference type="NCBI Taxonomy" id="472368"/>
    <lineage>
        <taxon>Eukaryota</taxon>
        <taxon>Viridiplantae</taxon>
        <taxon>Streptophyta</taxon>
        <taxon>Embryophyta</taxon>
        <taxon>Tracheophyta</taxon>
        <taxon>Spermatophyta</taxon>
        <taxon>Magnoliopsida</taxon>
        <taxon>eudicotyledons</taxon>
        <taxon>Gunneridae</taxon>
        <taxon>Pentapetalae</taxon>
        <taxon>asterids</taxon>
        <taxon>lamiids</taxon>
        <taxon>Lamiales</taxon>
        <taxon>Gesneriaceae</taxon>
        <taxon>Didymocarpoideae</taxon>
        <taxon>Trichosporeae</taxon>
        <taxon>Loxocarpinae</taxon>
        <taxon>Dorcoceras</taxon>
    </lineage>
</organism>
<feature type="compositionally biased region" description="Basic and acidic residues" evidence="1">
    <location>
        <begin position="76"/>
        <end position="85"/>
    </location>
</feature>
<feature type="region of interest" description="Disordered" evidence="1">
    <location>
        <begin position="1"/>
        <end position="103"/>
    </location>
</feature>
<reference evidence="2 3" key="1">
    <citation type="journal article" date="2015" name="Proc. Natl. Acad. Sci. U.S.A.">
        <title>The resurrection genome of Boea hygrometrica: A blueprint for survival of dehydration.</title>
        <authorList>
            <person name="Xiao L."/>
            <person name="Yang G."/>
            <person name="Zhang L."/>
            <person name="Yang X."/>
            <person name="Zhao S."/>
            <person name="Ji Z."/>
            <person name="Zhou Q."/>
            <person name="Hu M."/>
            <person name="Wang Y."/>
            <person name="Chen M."/>
            <person name="Xu Y."/>
            <person name="Jin H."/>
            <person name="Xiao X."/>
            <person name="Hu G."/>
            <person name="Bao F."/>
            <person name="Hu Y."/>
            <person name="Wan P."/>
            <person name="Li L."/>
            <person name="Deng X."/>
            <person name="Kuang T."/>
            <person name="Xiang C."/>
            <person name="Zhu J.K."/>
            <person name="Oliver M.J."/>
            <person name="He Y."/>
        </authorList>
    </citation>
    <scope>NUCLEOTIDE SEQUENCE [LARGE SCALE GENOMIC DNA]</scope>
    <source>
        <strain evidence="3">cv. XS01</strain>
    </source>
</reference>
<feature type="compositionally biased region" description="Polar residues" evidence="1">
    <location>
        <begin position="33"/>
        <end position="58"/>
    </location>
</feature>
<accession>A0A2Z7BJ55</accession>
<feature type="region of interest" description="Disordered" evidence="1">
    <location>
        <begin position="124"/>
        <end position="169"/>
    </location>
</feature>
<dbReference type="AlphaFoldDB" id="A0A2Z7BJ55"/>
<keyword evidence="3" id="KW-1185">Reference proteome</keyword>
<gene>
    <name evidence="2" type="ORF">F511_38796</name>
</gene>
<feature type="compositionally biased region" description="Polar residues" evidence="1">
    <location>
        <begin position="7"/>
        <end position="18"/>
    </location>
</feature>
<evidence type="ECO:0000313" key="3">
    <source>
        <dbReference type="Proteomes" id="UP000250235"/>
    </source>
</evidence>
<name>A0A2Z7BJ55_9LAMI</name>
<feature type="compositionally biased region" description="Basic and acidic residues" evidence="1">
    <location>
        <begin position="135"/>
        <end position="147"/>
    </location>
</feature>
<dbReference type="Proteomes" id="UP000250235">
    <property type="component" value="Unassembled WGS sequence"/>
</dbReference>
<dbReference type="EMBL" id="KV005105">
    <property type="protein sequence ID" value="KZV34300.1"/>
    <property type="molecule type" value="Genomic_DNA"/>
</dbReference>
<protein>
    <submittedName>
        <fullName evidence="2">Uncharacterized protein</fullName>
    </submittedName>
</protein>
<evidence type="ECO:0000313" key="2">
    <source>
        <dbReference type="EMBL" id="KZV34300.1"/>
    </source>
</evidence>
<feature type="compositionally biased region" description="Basic and acidic residues" evidence="1">
    <location>
        <begin position="189"/>
        <end position="198"/>
    </location>
</feature>
<evidence type="ECO:0000256" key="1">
    <source>
        <dbReference type="SAM" id="MobiDB-lite"/>
    </source>
</evidence>
<proteinExistence type="predicted"/>